<sequence>MIPHYLQEIQADGNKRQPFLLLLGLRLSPSQVFLIIHGLAVEQPTLFKAIDACFKAFMYLTCSTRSNVTQHGNFYKSFWQMVRGNKQLPLLYGLYVLTLNMFECIVTIKHQFCYF</sequence>
<keyword evidence="2" id="KW-1185">Reference proteome</keyword>
<evidence type="ECO:0000313" key="2">
    <source>
        <dbReference type="Proteomes" id="UP001152320"/>
    </source>
</evidence>
<gene>
    <name evidence="1" type="ORF">HOLleu_00682</name>
</gene>
<organism evidence="1 2">
    <name type="scientific">Holothuria leucospilota</name>
    <name type="common">Black long sea cucumber</name>
    <name type="synonym">Mertensiothuria leucospilota</name>
    <dbReference type="NCBI Taxonomy" id="206669"/>
    <lineage>
        <taxon>Eukaryota</taxon>
        <taxon>Metazoa</taxon>
        <taxon>Echinodermata</taxon>
        <taxon>Eleutherozoa</taxon>
        <taxon>Echinozoa</taxon>
        <taxon>Holothuroidea</taxon>
        <taxon>Aspidochirotacea</taxon>
        <taxon>Aspidochirotida</taxon>
        <taxon>Holothuriidae</taxon>
        <taxon>Holothuria</taxon>
    </lineage>
</organism>
<dbReference type="Proteomes" id="UP001152320">
    <property type="component" value="Chromosome 1"/>
</dbReference>
<accession>A0A9Q1HKE0</accession>
<dbReference type="AlphaFoldDB" id="A0A9Q1HKE0"/>
<comment type="caution">
    <text evidence="1">The sequence shown here is derived from an EMBL/GenBank/DDBJ whole genome shotgun (WGS) entry which is preliminary data.</text>
</comment>
<dbReference type="EMBL" id="JAIZAY010000001">
    <property type="protein sequence ID" value="KAJ8048391.1"/>
    <property type="molecule type" value="Genomic_DNA"/>
</dbReference>
<protein>
    <submittedName>
        <fullName evidence="1">Uncharacterized protein</fullName>
    </submittedName>
</protein>
<name>A0A9Q1HKE0_HOLLE</name>
<evidence type="ECO:0000313" key="1">
    <source>
        <dbReference type="EMBL" id="KAJ8048391.1"/>
    </source>
</evidence>
<proteinExistence type="predicted"/>
<reference evidence="1" key="1">
    <citation type="submission" date="2021-10" db="EMBL/GenBank/DDBJ databases">
        <title>Tropical sea cucumber genome reveals ecological adaptation and Cuvierian tubules defense mechanism.</title>
        <authorList>
            <person name="Chen T."/>
        </authorList>
    </citation>
    <scope>NUCLEOTIDE SEQUENCE</scope>
    <source>
        <strain evidence="1">Nanhai2018</strain>
        <tissue evidence="1">Muscle</tissue>
    </source>
</reference>